<proteinExistence type="predicted"/>
<feature type="transmembrane region" description="Helical" evidence="6">
    <location>
        <begin position="138"/>
        <end position="156"/>
    </location>
</feature>
<dbReference type="PANTHER" id="PTHR47704:SF1">
    <property type="entry name" value="POTASSIUM TRANSPORTER KIMA"/>
    <property type="match status" value="1"/>
</dbReference>
<feature type="transmembrane region" description="Helical" evidence="6">
    <location>
        <begin position="168"/>
        <end position="191"/>
    </location>
</feature>
<keyword evidence="4 6" id="KW-0472">Membrane</keyword>
<evidence type="ECO:0000256" key="2">
    <source>
        <dbReference type="ARBA" id="ARBA00022692"/>
    </source>
</evidence>
<feature type="transmembrane region" description="Helical" evidence="6">
    <location>
        <begin position="303"/>
        <end position="324"/>
    </location>
</feature>
<feature type="transmembrane region" description="Helical" evidence="6">
    <location>
        <begin position="106"/>
        <end position="132"/>
    </location>
</feature>
<feature type="transmembrane region" description="Helical" evidence="6">
    <location>
        <begin position="377"/>
        <end position="401"/>
    </location>
</feature>
<dbReference type="RefSeq" id="WP_011551747.1">
    <property type="nucleotide sequence ID" value="NC_008095.1"/>
</dbReference>
<dbReference type="GeneID" id="41359079"/>
<dbReference type="STRING" id="246197.MXAN_1636"/>
<dbReference type="AlphaFoldDB" id="Q1DBT5"/>
<comment type="subcellular location">
    <subcellularLocation>
        <location evidence="1">Membrane</location>
        <topology evidence="1">Multi-pass membrane protein</topology>
    </subcellularLocation>
</comment>
<dbReference type="Pfam" id="PF13520">
    <property type="entry name" value="AA_permease_2"/>
    <property type="match status" value="1"/>
</dbReference>
<evidence type="ECO:0000256" key="6">
    <source>
        <dbReference type="SAM" id="Phobius"/>
    </source>
</evidence>
<dbReference type="GO" id="GO:0016020">
    <property type="term" value="C:membrane"/>
    <property type="evidence" value="ECO:0007669"/>
    <property type="project" value="UniProtKB-SubCell"/>
</dbReference>
<dbReference type="eggNOG" id="COG0531">
    <property type="taxonomic scope" value="Bacteria"/>
</dbReference>
<dbReference type="EnsemblBacteria" id="ABF86556">
    <property type="protein sequence ID" value="ABF86556"/>
    <property type="gene ID" value="MXAN_1636"/>
</dbReference>
<keyword evidence="3 6" id="KW-1133">Transmembrane helix</keyword>
<accession>Q1DBT5</accession>
<evidence type="ECO:0000256" key="1">
    <source>
        <dbReference type="ARBA" id="ARBA00004141"/>
    </source>
</evidence>
<dbReference type="InterPro" id="IPR002293">
    <property type="entry name" value="AA/rel_permease1"/>
</dbReference>
<organism evidence="7 8">
    <name type="scientific">Myxococcus xanthus (strain DK1622)</name>
    <dbReference type="NCBI Taxonomy" id="246197"/>
    <lineage>
        <taxon>Bacteria</taxon>
        <taxon>Pseudomonadati</taxon>
        <taxon>Myxococcota</taxon>
        <taxon>Myxococcia</taxon>
        <taxon>Myxococcales</taxon>
        <taxon>Cystobacterineae</taxon>
        <taxon>Myxococcaceae</taxon>
        <taxon>Myxococcus</taxon>
    </lineage>
</organism>
<evidence type="ECO:0000313" key="8">
    <source>
        <dbReference type="Proteomes" id="UP000002402"/>
    </source>
</evidence>
<gene>
    <name evidence="7" type="ordered locus">MXAN_1636</name>
</gene>
<reference evidence="7 8" key="1">
    <citation type="journal article" date="2006" name="Proc. Natl. Acad. Sci. U.S.A.">
        <title>Evolution of sensory complexity recorded in a myxobacterial genome.</title>
        <authorList>
            <person name="Goldman B.S."/>
            <person name="Nierman W.C."/>
            <person name="Kaiser D."/>
            <person name="Slater S.C."/>
            <person name="Durkin A.S."/>
            <person name="Eisen J.A."/>
            <person name="Ronning C.M."/>
            <person name="Barbazuk W.B."/>
            <person name="Blanchard M."/>
            <person name="Field C."/>
            <person name="Halling C."/>
            <person name="Hinkle G."/>
            <person name="Iartchuk O."/>
            <person name="Kim H.S."/>
            <person name="Mackenzie C."/>
            <person name="Madupu R."/>
            <person name="Miller N."/>
            <person name="Shvartsbeyn A."/>
            <person name="Sullivan S.A."/>
            <person name="Vaudin M."/>
            <person name="Wiegand R."/>
            <person name="Kaplan H.B."/>
        </authorList>
    </citation>
    <scope>NUCLEOTIDE SEQUENCE [LARGE SCALE GENOMIC DNA]</scope>
    <source>
        <strain evidence="8">DK1622</strain>
    </source>
</reference>
<feature type="transmembrane region" description="Helical" evidence="6">
    <location>
        <begin position="351"/>
        <end position="371"/>
    </location>
</feature>
<feature type="transmembrane region" description="Helical" evidence="6">
    <location>
        <begin position="60"/>
        <end position="79"/>
    </location>
</feature>
<dbReference type="Gene3D" id="1.20.1740.10">
    <property type="entry name" value="Amino acid/polyamine transporter I"/>
    <property type="match status" value="1"/>
</dbReference>
<evidence type="ECO:0000256" key="4">
    <source>
        <dbReference type="ARBA" id="ARBA00023136"/>
    </source>
</evidence>
<evidence type="ECO:0000256" key="5">
    <source>
        <dbReference type="SAM" id="MobiDB-lite"/>
    </source>
</evidence>
<protein>
    <submittedName>
        <fullName evidence="7">Membrane protein</fullName>
    </submittedName>
</protein>
<dbReference type="HOGENOM" id="CLU_017999_1_0_7"/>
<dbReference type="PANTHER" id="PTHR47704">
    <property type="entry name" value="POTASSIUM TRANSPORTER KIMA"/>
    <property type="match status" value="1"/>
</dbReference>
<dbReference type="GO" id="GO:0022857">
    <property type="term" value="F:transmembrane transporter activity"/>
    <property type="evidence" value="ECO:0007669"/>
    <property type="project" value="InterPro"/>
</dbReference>
<keyword evidence="2 6" id="KW-0812">Transmembrane</keyword>
<feature type="region of interest" description="Disordered" evidence="5">
    <location>
        <begin position="631"/>
        <end position="655"/>
    </location>
</feature>
<dbReference type="KEGG" id="mxa:MXAN_1636"/>
<dbReference type="EMBL" id="CP000113">
    <property type="protein sequence ID" value="ABF86556.1"/>
    <property type="molecule type" value="Genomic_DNA"/>
</dbReference>
<feature type="transmembrane region" description="Helical" evidence="6">
    <location>
        <begin position="413"/>
        <end position="432"/>
    </location>
</feature>
<name>Q1DBT5_MYXXD</name>
<feature type="transmembrane region" description="Helical" evidence="6">
    <location>
        <begin position="211"/>
        <end position="232"/>
    </location>
</feature>
<evidence type="ECO:0000313" key="7">
    <source>
        <dbReference type="EMBL" id="ABF86556.1"/>
    </source>
</evidence>
<sequence>MSLWRVLFGRPIPNERAEEERIGPLTGIPVLGLDALASAAYGPEAALTAMLVLGSAGPRYIGLLTGIIVALLLVVQFSYRQTIAAYPDGGGSFSVARANLGVRPALLAASALALDYVLNVAVAISAGVGALVSAIPSLFPHTLLLCLLLLGFIMVVNLRGIRTAGSAFLLPTYLFVGCLGITLLIGIWKVLTSNGSPVPVVAPPRLPESTAMASLWLLMHAFANGCTAMTGIEAVSNGVPIFREPRVRNARRTLLGIVSILVMLLCGVAWMSHAYDIGATAPGQAGYQSVLSQVVAAITGRGVFYYVALAAIVCVLCLSANTSFADFPRLCRALALDSNLPPAFAHVGQRLVYSTGIVTLSLLAAVLLVLFNGVTDHLIPLFAVGALSAFTLSQLGMVMHWRRMSGRGARRFQWVNGVGAACTALALAVVATAKFEEGAWLTVVFIPLTYVLLRTSRRHAERIHAATETPHPIPVQPLAAPVVVVPLRRLDRVAQKGLRLALSMSPDVYAVQVRGQPDAQEQLVQRWEWQVAAPLRKAGRPVPRLDVLVPTYRQVVDPLLGYVRKLAAEHPGRFIAVLVPELVERRWHHFIIPSHTATLLKMMLLVRGGPHIVVINTPWYLREPSGRKRRLRRGSACGRPGSCRGAPACSHHPWE</sequence>
<dbReference type="InterPro" id="IPR053153">
    <property type="entry name" value="APC_K+_Transporter"/>
</dbReference>
<dbReference type="Proteomes" id="UP000002402">
    <property type="component" value="Chromosome"/>
</dbReference>
<evidence type="ECO:0000256" key="3">
    <source>
        <dbReference type="ARBA" id="ARBA00022989"/>
    </source>
</evidence>
<feature type="transmembrane region" description="Helical" evidence="6">
    <location>
        <begin position="438"/>
        <end position="453"/>
    </location>
</feature>
<keyword evidence="8" id="KW-1185">Reference proteome</keyword>
<feature type="transmembrane region" description="Helical" evidence="6">
    <location>
        <begin position="253"/>
        <end position="272"/>
    </location>
</feature>
<dbReference type="OrthoDB" id="9759676at2"/>